<keyword evidence="2" id="KW-0597">Phosphoprotein</keyword>
<comment type="caution">
    <text evidence="5">The sequence shown here is derived from an EMBL/GenBank/DDBJ whole genome shotgun (WGS) entry which is preliminary data.</text>
</comment>
<dbReference type="PANTHER" id="PTHR17537:SF5">
    <property type="entry name" value="TRANSDUCER OF ERBB2, ISOFORM A"/>
    <property type="match status" value="1"/>
</dbReference>
<dbReference type="Gene3D" id="3.90.640.90">
    <property type="entry name" value="Anti-proliferative protein, N-terminal domain"/>
    <property type="match status" value="1"/>
</dbReference>
<feature type="region of interest" description="Disordered" evidence="3">
    <location>
        <begin position="171"/>
        <end position="204"/>
    </location>
</feature>
<comment type="similarity">
    <text evidence="1">Belongs to the BTG family.</text>
</comment>
<evidence type="ECO:0000256" key="1">
    <source>
        <dbReference type="ARBA" id="ARBA00007989"/>
    </source>
</evidence>
<feature type="compositionally biased region" description="Low complexity" evidence="3">
    <location>
        <begin position="171"/>
        <end position="183"/>
    </location>
</feature>
<dbReference type="AlphaFoldDB" id="A0A4E0RVI4"/>
<organism evidence="5 6">
    <name type="scientific">Fasciola hepatica</name>
    <name type="common">Liver fluke</name>
    <dbReference type="NCBI Taxonomy" id="6192"/>
    <lineage>
        <taxon>Eukaryota</taxon>
        <taxon>Metazoa</taxon>
        <taxon>Spiralia</taxon>
        <taxon>Lophotrochozoa</taxon>
        <taxon>Platyhelminthes</taxon>
        <taxon>Trematoda</taxon>
        <taxon>Digenea</taxon>
        <taxon>Plagiorchiida</taxon>
        <taxon>Echinostomata</taxon>
        <taxon>Echinostomatoidea</taxon>
        <taxon>Fasciolidae</taxon>
        <taxon>Fasciola</taxon>
    </lineage>
</organism>
<dbReference type="InterPro" id="IPR036054">
    <property type="entry name" value="BTG-like_sf"/>
</dbReference>
<accession>A0A4E0RVI4</accession>
<dbReference type="Proteomes" id="UP000230066">
    <property type="component" value="Unassembled WGS sequence"/>
</dbReference>
<dbReference type="SUPFAM" id="SSF160696">
    <property type="entry name" value="BTG domain-like"/>
    <property type="match status" value="1"/>
</dbReference>
<dbReference type="Pfam" id="PF07742">
    <property type="entry name" value="BTG"/>
    <property type="match status" value="1"/>
</dbReference>
<evidence type="ECO:0000313" key="5">
    <source>
        <dbReference type="EMBL" id="THD25307.1"/>
    </source>
</evidence>
<evidence type="ECO:0000256" key="2">
    <source>
        <dbReference type="ARBA" id="ARBA00022553"/>
    </source>
</evidence>
<protein>
    <submittedName>
        <fullName evidence="5">Tob1</fullName>
    </submittedName>
</protein>
<dbReference type="SMART" id="SM00099">
    <property type="entry name" value="btg1"/>
    <property type="match status" value="1"/>
</dbReference>
<evidence type="ECO:0000313" key="6">
    <source>
        <dbReference type="Proteomes" id="UP000230066"/>
    </source>
</evidence>
<name>A0A4E0RVI4_FASHE</name>
<gene>
    <name evidence="5" type="ORF">D915_003802</name>
</gene>
<dbReference type="GO" id="GO:0005737">
    <property type="term" value="C:cytoplasm"/>
    <property type="evidence" value="ECO:0007669"/>
    <property type="project" value="TreeGrafter"/>
</dbReference>
<keyword evidence="6" id="KW-1185">Reference proteome</keyword>
<proteinExistence type="inferred from homology"/>
<dbReference type="PANTHER" id="PTHR17537">
    <property type="entry name" value="TRANSDUCER OF ERBB2 TOB"/>
    <property type="match status" value="1"/>
</dbReference>
<dbReference type="InterPro" id="IPR002087">
    <property type="entry name" value="Anti_prolifrtn"/>
</dbReference>
<dbReference type="EMBL" id="JXXN02001199">
    <property type="protein sequence ID" value="THD25307.1"/>
    <property type="molecule type" value="Genomic_DNA"/>
</dbReference>
<dbReference type="GO" id="GO:0005634">
    <property type="term" value="C:nucleus"/>
    <property type="evidence" value="ECO:0007669"/>
    <property type="project" value="TreeGrafter"/>
</dbReference>
<sequence>MLVEVSVAVNYILSHLYTKLPRRRVDSFGEELERYLHAKYQQHWFPTDPMRESAYRCLNVGGPQVDLLLPEAAAVSGLDWSEIQACLPEGLVLSVDPGHVACQYHQPQFSTQELNRYPGAPVWPSASVSLSSSGCSSASSSISSTNLTPTSNQITHQVLYCFQDGWFGNNNNNNNNNNSNNRNQWSDSTNGSNKTSRPDTEHGDSLATAAALSVLVDSEDNITSSLSSDMKQNSSADLTFNGSGMPVNSSNMENVDLTHILFREAEFKTVSSNGLDLLQGSDNRMSTGNILWPNSMHNPDADNSLFTLVNGDLNSNSTAALQISALSEKTRTPLPLMNRSSSNPPQTDPSSLSLFQDYTALSAGNLNNNTSHMGPLMNKFDQNGNPIFTGQVQPRMSAVYAQSTLSQIANSSGSSHFVQKSISTPSFTAATFAQTKFGSTKLKTHSKRTPNRILSPATVPQTFAVYNGSNMIGRESVNMTSSGPTQRVIHGSGLDLNPVQRLLPTAMDLNLNPSGKPVQPVDLAVAFDTAERTTGFGASHANLVRKKLFPFPGLTHASKDAQQSNLFDGLLPATVEESQNSDDYFANLNFSEPGSNSNKFWHNTSAALYREGPNSMATNLLSGSDWLPVSQTFSPVDLLSSQQCNKPLPPQGIHNSTMPENSSSCKTEDPVDLPEDAFLSTRMVNLLLEDDSTLDPIKETQSTTTAILTGNAADVAVHAHNGKKPVSVLETITTELGSLKGTCTE</sequence>
<dbReference type="GO" id="GO:0003714">
    <property type="term" value="F:transcription corepressor activity"/>
    <property type="evidence" value="ECO:0007669"/>
    <property type="project" value="TreeGrafter"/>
</dbReference>
<reference evidence="5" key="1">
    <citation type="submission" date="2019-03" db="EMBL/GenBank/DDBJ databases">
        <title>Improved annotation for the trematode Fasciola hepatica.</title>
        <authorList>
            <person name="Choi Y.-J."/>
            <person name="Martin J."/>
            <person name="Mitreva M."/>
        </authorList>
    </citation>
    <scope>NUCLEOTIDE SEQUENCE [LARGE SCALE GENOMIC DNA]</scope>
</reference>
<feature type="compositionally biased region" description="Polar residues" evidence="3">
    <location>
        <begin position="184"/>
        <end position="195"/>
    </location>
</feature>
<evidence type="ECO:0000259" key="4">
    <source>
        <dbReference type="SMART" id="SM00099"/>
    </source>
</evidence>
<dbReference type="InterPro" id="IPR015676">
    <property type="entry name" value="Tob1/2"/>
</dbReference>
<evidence type="ECO:0000256" key="3">
    <source>
        <dbReference type="SAM" id="MobiDB-lite"/>
    </source>
</evidence>
<feature type="domain" description="Anti-proliferative protein" evidence="4">
    <location>
        <begin position="1"/>
        <end position="107"/>
    </location>
</feature>